<reference evidence="3" key="3">
    <citation type="submission" date="2020-12" db="UniProtKB">
        <authorList>
            <consortium name="EnsemblPlants"/>
        </authorList>
    </citation>
    <scope>IDENTIFICATION</scope>
</reference>
<reference evidence="2 4" key="2">
    <citation type="journal article" date="2018" name="Plant J.">
        <title>The Physcomitrella patens chromosome-scale assembly reveals moss genome structure and evolution.</title>
        <authorList>
            <person name="Lang D."/>
            <person name="Ullrich K.K."/>
            <person name="Murat F."/>
            <person name="Fuchs J."/>
            <person name="Jenkins J."/>
            <person name="Haas F.B."/>
            <person name="Piednoel M."/>
            <person name="Gundlach H."/>
            <person name="Van Bel M."/>
            <person name="Meyberg R."/>
            <person name="Vives C."/>
            <person name="Morata J."/>
            <person name="Symeonidi A."/>
            <person name="Hiss M."/>
            <person name="Muchero W."/>
            <person name="Kamisugi Y."/>
            <person name="Saleh O."/>
            <person name="Blanc G."/>
            <person name="Decker E.L."/>
            <person name="van Gessel N."/>
            <person name="Grimwood J."/>
            <person name="Hayes R.D."/>
            <person name="Graham S.W."/>
            <person name="Gunter L.E."/>
            <person name="McDaniel S.F."/>
            <person name="Hoernstein S.N.W."/>
            <person name="Larsson A."/>
            <person name="Li F.W."/>
            <person name="Perroud P.F."/>
            <person name="Phillips J."/>
            <person name="Ranjan P."/>
            <person name="Rokshar D.S."/>
            <person name="Rothfels C.J."/>
            <person name="Schneider L."/>
            <person name="Shu S."/>
            <person name="Stevenson D.W."/>
            <person name="Thummler F."/>
            <person name="Tillich M."/>
            <person name="Villarreal Aguilar J.C."/>
            <person name="Widiez T."/>
            <person name="Wong G.K."/>
            <person name="Wymore A."/>
            <person name="Zhang Y."/>
            <person name="Zimmer A.D."/>
            <person name="Quatrano R.S."/>
            <person name="Mayer K.F.X."/>
            <person name="Goodstein D."/>
            <person name="Casacuberta J.M."/>
            <person name="Vandepoele K."/>
            <person name="Reski R."/>
            <person name="Cuming A.C."/>
            <person name="Tuskan G.A."/>
            <person name="Maumus F."/>
            <person name="Salse J."/>
            <person name="Schmutz J."/>
            <person name="Rensing S.A."/>
        </authorList>
    </citation>
    <scope>NUCLEOTIDE SEQUENCE [LARGE SCALE GENOMIC DNA]</scope>
    <source>
        <strain evidence="3 4">cv. Gransden 2004</strain>
    </source>
</reference>
<accession>A0A2K1KEH2</accession>
<evidence type="ECO:0000313" key="4">
    <source>
        <dbReference type="Proteomes" id="UP000006727"/>
    </source>
</evidence>
<reference evidence="2 4" key="1">
    <citation type="journal article" date="2008" name="Science">
        <title>The Physcomitrella genome reveals evolutionary insights into the conquest of land by plants.</title>
        <authorList>
            <person name="Rensing S."/>
            <person name="Lang D."/>
            <person name="Zimmer A."/>
            <person name="Terry A."/>
            <person name="Salamov A."/>
            <person name="Shapiro H."/>
            <person name="Nishiyama T."/>
            <person name="Perroud P.-F."/>
            <person name="Lindquist E."/>
            <person name="Kamisugi Y."/>
            <person name="Tanahashi T."/>
            <person name="Sakakibara K."/>
            <person name="Fujita T."/>
            <person name="Oishi K."/>
            <person name="Shin-I T."/>
            <person name="Kuroki Y."/>
            <person name="Toyoda A."/>
            <person name="Suzuki Y."/>
            <person name="Hashimoto A."/>
            <person name="Yamaguchi K."/>
            <person name="Sugano A."/>
            <person name="Kohara Y."/>
            <person name="Fujiyama A."/>
            <person name="Anterola A."/>
            <person name="Aoki S."/>
            <person name="Ashton N."/>
            <person name="Barbazuk W.B."/>
            <person name="Barker E."/>
            <person name="Bennetzen J."/>
            <person name="Bezanilla M."/>
            <person name="Blankenship R."/>
            <person name="Cho S.H."/>
            <person name="Dutcher S."/>
            <person name="Estelle M."/>
            <person name="Fawcett J.A."/>
            <person name="Gundlach H."/>
            <person name="Hanada K."/>
            <person name="Heyl A."/>
            <person name="Hicks K.A."/>
            <person name="Hugh J."/>
            <person name="Lohr M."/>
            <person name="Mayer K."/>
            <person name="Melkozernov A."/>
            <person name="Murata T."/>
            <person name="Nelson D."/>
            <person name="Pils B."/>
            <person name="Prigge M."/>
            <person name="Reiss B."/>
            <person name="Renner T."/>
            <person name="Rombauts S."/>
            <person name="Rushton P."/>
            <person name="Sanderfoot A."/>
            <person name="Schween G."/>
            <person name="Shiu S.-H."/>
            <person name="Stueber K."/>
            <person name="Theodoulou F.L."/>
            <person name="Tu H."/>
            <person name="Van de Peer Y."/>
            <person name="Verrier P.J."/>
            <person name="Waters E."/>
            <person name="Wood A."/>
            <person name="Yang L."/>
            <person name="Cove D."/>
            <person name="Cuming A."/>
            <person name="Hasebe M."/>
            <person name="Lucas S."/>
            <person name="Mishler D.B."/>
            <person name="Reski R."/>
            <person name="Grigoriev I."/>
            <person name="Quatrano R.S."/>
            <person name="Boore J.L."/>
        </authorList>
    </citation>
    <scope>NUCLEOTIDE SEQUENCE [LARGE SCALE GENOMIC DNA]</scope>
    <source>
        <strain evidence="3 4">cv. Gransden 2004</strain>
    </source>
</reference>
<evidence type="ECO:0000313" key="2">
    <source>
        <dbReference type="EMBL" id="PNR52149.1"/>
    </source>
</evidence>
<dbReference type="EMBL" id="ABEU02000006">
    <property type="protein sequence ID" value="PNR52149.1"/>
    <property type="molecule type" value="Genomic_DNA"/>
</dbReference>
<gene>
    <name evidence="2" type="ORF">PHYPA_008523</name>
</gene>
<sequence length="54" mass="6740">MIEWIVVLYFAFYFLVVPYVMLDKKIITFYDIFLLENFIFNTYTKKQHIKLRPI</sequence>
<evidence type="ECO:0000256" key="1">
    <source>
        <dbReference type="SAM" id="Phobius"/>
    </source>
</evidence>
<dbReference type="AlphaFoldDB" id="A0A2K1KEH2"/>
<keyword evidence="1" id="KW-0812">Transmembrane</keyword>
<name>A0A2K1KEH2_PHYPA</name>
<dbReference type="InParanoid" id="A0A2K1KEH2"/>
<keyword evidence="1" id="KW-1133">Transmembrane helix</keyword>
<proteinExistence type="predicted"/>
<protein>
    <submittedName>
        <fullName evidence="2 3">Uncharacterized protein</fullName>
    </submittedName>
</protein>
<organism evidence="2">
    <name type="scientific">Physcomitrium patens</name>
    <name type="common">Spreading-leaved earth moss</name>
    <name type="synonym">Physcomitrella patens</name>
    <dbReference type="NCBI Taxonomy" id="3218"/>
    <lineage>
        <taxon>Eukaryota</taxon>
        <taxon>Viridiplantae</taxon>
        <taxon>Streptophyta</taxon>
        <taxon>Embryophyta</taxon>
        <taxon>Bryophyta</taxon>
        <taxon>Bryophytina</taxon>
        <taxon>Bryopsida</taxon>
        <taxon>Funariidae</taxon>
        <taxon>Funariales</taxon>
        <taxon>Funariaceae</taxon>
        <taxon>Physcomitrium</taxon>
    </lineage>
</organism>
<dbReference type="Proteomes" id="UP000006727">
    <property type="component" value="Chromosome 6"/>
</dbReference>
<feature type="transmembrane region" description="Helical" evidence="1">
    <location>
        <begin position="6"/>
        <end position="22"/>
    </location>
</feature>
<keyword evidence="1" id="KW-0472">Membrane</keyword>
<keyword evidence="4" id="KW-1185">Reference proteome</keyword>
<dbReference type="Gramene" id="Pp3c6_5220V3.1">
    <property type="protein sequence ID" value="PAC:32978036.CDS.1"/>
    <property type="gene ID" value="Pp3c6_5220"/>
</dbReference>
<evidence type="ECO:0000313" key="3">
    <source>
        <dbReference type="EnsemblPlants" id="PAC:32978036.CDS.1"/>
    </source>
</evidence>
<dbReference type="EnsemblPlants" id="Pp3c6_5220V3.1">
    <property type="protein sequence ID" value="PAC:32978036.CDS.1"/>
    <property type="gene ID" value="Pp3c6_5220"/>
</dbReference>